<evidence type="ECO:0000256" key="1">
    <source>
        <dbReference type="ARBA" id="ARBA00022614"/>
    </source>
</evidence>
<dbReference type="RefSeq" id="XP_020038434.1">
    <property type="nucleotide sequence ID" value="XM_020182845.1"/>
</dbReference>
<dbReference type="OrthoDB" id="660555at2759"/>
<dbReference type="PANTHER" id="PTHR48051:SF1">
    <property type="entry name" value="RAS SUPPRESSOR PROTEIN 1"/>
    <property type="match status" value="1"/>
</dbReference>
<feature type="domain" description="Disease resistance R13L4/SHOC-2-like LRR" evidence="4">
    <location>
        <begin position="543"/>
        <end position="636"/>
    </location>
</feature>
<dbReference type="Pfam" id="PF23598">
    <property type="entry name" value="LRR_14"/>
    <property type="match status" value="1"/>
</dbReference>
<dbReference type="Gene3D" id="3.80.10.10">
    <property type="entry name" value="Ribonuclease Inhibitor"/>
    <property type="match status" value="1"/>
</dbReference>
<feature type="region of interest" description="Disordered" evidence="3">
    <location>
        <begin position="406"/>
        <end position="438"/>
    </location>
</feature>
<dbReference type="PROSITE" id="PS51450">
    <property type="entry name" value="LRR"/>
    <property type="match status" value="3"/>
</dbReference>
<dbReference type="InterPro" id="IPR050216">
    <property type="entry name" value="LRR_domain-containing"/>
</dbReference>
<dbReference type="InterPro" id="IPR032675">
    <property type="entry name" value="LRR_dom_sf"/>
</dbReference>
<organism evidence="5">
    <name type="scientific">Castor canadensis</name>
    <name type="common">American beaver</name>
    <dbReference type="NCBI Taxonomy" id="51338"/>
    <lineage>
        <taxon>Eukaryota</taxon>
        <taxon>Metazoa</taxon>
        <taxon>Chordata</taxon>
        <taxon>Craniata</taxon>
        <taxon>Vertebrata</taxon>
        <taxon>Euteleostomi</taxon>
        <taxon>Mammalia</taxon>
        <taxon>Eutheria</taxon>
        <taxon>Euarchontoglires</taxon>
        <taxon>Glires</taxon>
        <taxon>Rodentia</taxon>
        <taxon>Castorimorpha</taxon>
        <taxon>Castoridae</taxon>
        <taxon>Castor</taxon>
    </lineage>
</organism>
<evidence type="ECO:0000256" key="2">
    <source>
        <dbReference type="ARBA" id="ARBA00022737"/>
    </source>
</evidence>
<gene>
    <name evidence="5" type="primary">Lrrc63</name>
</gene>
<keyword evidence="1" id="KW-0433">Leucine-rich repeat</keyword>
<dbReference type="SMART" id="SM00364">
    <property type="entry name" value="LRR_BAC"/>
    <property type="match status" value="3"/>
</dbReference>
<dbReference type="AlphaFoldDB" id="A0A8B7W3Z3"/>
<feature type="compositionally biased region" description="Polar residues" evidence="3">
    <location>
        <begin position="418"/>
        <end position="438"/>
    </location>
</feature>
<dbReference type="InterPro" id="IPR055414">
    <property type="entry name" value="LRR_R13L4/SHOC2-like"/>
</dbReference>
<proteinExistence type="predicted"/>
<dbReference type="InterPro" id="IPR001611">
    <property type="entry name" value="Leu-rich_rpt"/>
</dbReference>
<dbReference type="CTD" id="220416"/>
<feature type="compositionally biased region" description="Basic and acidic residues" evidence="3">
    <location>
        <begin position="479"/>
        <end position="500"/>
    </location>
</feature>
<feature type="region of interest" description="Disordered" evidence="3">
    <location>
        <begin position="462"/>
        <end position="500"/>
    </location>
</feature>
<reference evidence="5" key="1">
    <citation type="submission" date="2025-08" db="UniProtKB">
        <authorList>
            <consortium name="RefSeq"/>
        </authorList>
    </citation>
    <scope>IDENTIFICATION</scope>
    <source>
        <tissue evidence="5">Leukocyte</tissue>
    </source>
</reference>
<keyword evidence="2" id="KW-0677">Repeat</keyword>
<dbReference type="SMART" id="SM00369">
    <property type="entry name" value="LRR_TYP"/>
    <property type="match status" value="4"/>
</dbReference>
<dbReference type="KEGG" id="ccan:109698556"/>
<dbReference type="InterPro" id="IPR003591">
    <property type="entry name" value="Leu-rich_rpt_typical-subtyp"/>
</dbReference>
<protein>
    <submittedName>
        <fullName evidence="5">Leucine-rich repeat-containing protein 63</fullName>
    </submittedName>
</protein>
<accession>A0A8B7W3Z3</accession>
<dbReference type="SUPFAM" id="SSF52058">
    <property type="entry name" value="L domain-like"/>
    <property type="match status" value="1"/>
</dbReference>
<evidence type="ECO:0000256" key="3">
    <source>
        <dbReference type="SAM" id="MobiDB-lite"/>
    </source>
</evidence>
<name>A0A8B7W3Z3_CASCN</name>
<dbReference type="GO" id="GO:0005737">
    <property type="term" value="C:cytoplasm"/>
    <property type="evidence" value="ECO:0007669"/>
    <property type="project" value="TreeGrafter"/>
</dbReference>
<evidence type="ECO:0000259" key="4">
    <source>
        <dbReference type="Pfam" id="PF23598"/>
    </source>
</evidence>
<sequence>MTEETSHNKNTIRTNDGDTFRTAAARGAASPPAPPARSLPCSAAQRGIWANGRGARSAEGRGFAGAGLRGDGLVGLRRGGAPRGRGRGARADPPLAGFPPAGTCGACAQDLPARDCWLLGSVSRASGCTLLAELDAALGAASCRNVGYLTTPLPGRPNSGKNQIGDEKLVCLRSRWVQMLMLRKEDCQHPRERPAATIQTYSKPSNLISPILMKNSDYCLLKMQQHPLLLRRPLPPKIPKVSLYKKKIQTATSGKTEALHVNFSEEEITSTEKGETSFLDVTPGRKSGVPIRIQNILLDHQVQETMTVISTSYKSAVNIYWHIPHIALGSFFFPRSHSASSRVFLKEFKKLKRKLRKQKKIRIGENLEDILNFSSKFSKPLADSCLIIAAQLNKEHPKYHWPLPKTTHYTHDLPPSQRGRSSTLLSHRPSSISTKVESQKSNVVNKMALGIAQFPGILDLPTQTLPRKPRRQSQIESLAESRKAETVRRRSEGFSKYRKPEPEGHILRGEGFRTVAATRYETIMAMVNLATASCQVHGRNALSLKGFSLQNCPDLTPLASQLIYLNLSYNDLSNFPTEVYCLKKLQVLILRNNPIKEIPSSIKKLKTLRIFSIAFNLIHDLPHGLFSLSSLEELDISYNEITSIPSEIQKLRSLDKLTIDGNYMTSLPPAILRLNLTKIHLENTYTHHTLWAENSLNSPLQLTHIIALFIIKNNLCRFYDVISAKIQKLLKSTSNCDWCHGAMFGEGLRIIRSCDIFGASQLPIMFHVCSPPCYMKMKESTFIFEGLPPRRISLNMDWTKDRKYSDISYLKSH</sequence>
<evidence type="ECO:0000313" key="5">
    <source>
        <dbReference type="RefSeq" id="XP_020038434.1"/>
    </source>
</evidence>
<dbReference type="PANTHER" id="PTHR48051">
    <property type="match status" value="1"/>
</dbReference>